<reference evidence="1 2" key="1">
    <citation type="submission" date="2018-12" db="EMBL/GenBank/DDBJ databases">
        <title>The genome of Variovorax gossypii DSM 100435.</title>
        <authorList>
            <person name="Gao J."/>
            <person name="Sun J."/>
        </authorList>
    </citation>
    <scope>NUCLEOTIDE SEQUENCE [LARGE SCALE GENOMIC DNA]</scope>
    <source>
        <strain evidence="1 2">DSM 100435</strain>
    </source>
</reference>
<dbReference type="Proteomes" id="UP000267418">
    <property type="component" value="Unassembled WGS sequence"/>
</dbReference>
<evidence type="ECO:0000313" key="2">
    <source>
        <dbReference type="Proteomes" id="UP000267418"/>
    </source>
</evidence>
<dbReference type="AlphaFoldDB" id="A0A3S0QDC5"/>
<dbReference type="RefSeq" id="WP_126469144.1">
    <property type="nucleotide sequence ID" value="NZ_RXOE01000001.1"/>
</dbReference>
<name>A0A3S0QDC5_9BURK</name>
<sequence length="349" mass="38466">MPTLADTLDPDHNTLWAFNSNAEKLAALLDQANNVDQIPTINQVCALATMLTNYWAPDAAQQRALDRVIGAYGPQGHGGGFLQGQAALPWRHFSRELIALQLVVRIAHYKYIEQKEHPLCGPVTFMHGIARRNIEEYVLYVTGLAEIRRGDLGPNTVKVKSGSNLLGKRPRANGADQIREADYIALASLREGSNLLAYRSASTNRTLEGMSTASTMKQWMRDAGFRNVEDHIHNGWRLAGLLRKADRTRVGQSIIEPHLRTLRLRLAGGNTVMLVAAGSLGEMSLGRDYSQSALMRVFGGHFMLALSVQISQTGATFGLVTWGRESAADVEIPWSKLASWYRGYICGLP</sequence>
<dbReference type="OrthoDB" id="8857139at2"/>
<proteinExistence type="predicted"/>
<dbReference type="EMBL" id="RXOE01000001">
    <property type="protein sequence ID" value="RTQ37428.1"/>
    <property type="molecule type" value="Genomic_DNA"/>
</dbReference>
<evidence type="ECO:0000313" key="1">
    <source>
        <dbReference type="EMBL" id="RTQ37428.1"/>
    </source>
</evidence>
<keyword evidence="2" id="KW-1185">Reference proteome</keyword>
<organism evidence="1 2">
    <name type="scientific">Variovorax gossypii</name>
    <dbReference type="NCBI Taxonomy" id="1679495"/>
    <lineage>
        <taxon>Bacteria</taxon>
        <taxon>Pseudomonadati</taxon>
        <taxon>Pseudomonadota</taxon>
        <taxon>Betaproteobacteria</taxon>
        <taxon>Burkholderiales</taxon>
        <taxon>Comamonadaceae</taxon>
        <taxon>Variovorax</taxon>
    </lineage>
</organism>
<accession>A0A3S0QDC5</accession>
<protein>
    <submittedName>
        <fullName evidence="1">Uncharacterized protein</fullName>
    </submittedName>
</protein>
<gene>
    <name evidence="1" type="ORF">EJP69_06785</name>
</gene>
<comment type="caution">
    <text evidence="1">The sequence shown here is derived from an EMBL/GenBank/DDBJ whole genome shotgun (WGS) entry which is preliminary data.</text>
</comment>